<evidence type="ECO:0008006" key="4">
    <source>
        <dbReference type="Google" id="ProtNLM"/>
    </source>
</evidence>
<dbReference type="Pfam" id="PF10323">
    <property type="entry name" value="7TM_GPCR_Srv"/>
    <property type="match status" value="1"/>
</dbReference>
<dbReference type="Proteomes" id="UP000252519">
    <property type="component" value="Unassembled WGS sequence"/>
</dbReference>
<accession>A0A368H3D2</accession>
<dbReference type="AlphaFoldDB" id="A0A368H3D2"/>
<proteinExistence type="predicted"/>
<comment type="caution">
    <text evidence="2">The sequence shown here is derived from an EMBL/GenBank/DDBJ whole genome shotgun (WGS) entry which is preliminary data.</text>
</comment>
<gene>
    <name evidence="2" type="ORF">ANCCAN_02678</name>
</gene>
<dbReference type="Gene3D" id="1.20.1070.10">
    <property type="entry name" value="Rhodopsin 7-helix transmembrane proteins"/>
    <property type="match status" value="1"/>
</dbReference>
<keyword evidence="1" id="KW-0472">Membrane</keyword>
<dbReference type="PANTHER" id="PTHR23021">
    <property type="entry name" value="SERPENTINE RECEPTOR, CLASS T"/>
    <property type="match status" value="1"/>
</dbReference>
<feature type="transmembrane region" description="Helical" evidence="1">
    <location>
        <begin position="106"/>
        <end position="126"/>
    </location>
</feature>
<dbReference type="SUPFAM" id="SSF81321">
    <property type="entry name" value="Family A G protein-coupled receptor-like"/>
    <property type="match status" value="1"/>
</dbReference>
<dbReference type="OrthoDB" id="5833348at2759"/>
<keyword evidence="1" id="KW-1133">Transmembrane helix</keyword>
<dbReference type="InterPro" id="IPR019426">
    <property type="entry name" value="7TM_GPCR_serpentine_rcpt_Srv"/>
</dbReference>
<reference evidence="2 3" key="1">
    <citation type="submission" date="2014-10" db="EMBL/GenBank/DDBJ databases">
        <title>Draft genome of the hookworm Ancylostoma caninum.</title>
        <authorList>
            <person name="Mitreva M."/>
        </authorList>
    </citation>
    <scope>NUCLEOTIDE SEQUENCE [LARGE SCALE GENOMIC DNA]</scope>
    <source>
        <strain evidence="2 3">Baltimore</strain>
    </source>
</reference>
<evidence type="ECO:0000256" key="1">
    <source>
        <dbReference type="SAM" id="Phobius"/>
    </source>
</evidence>
<sequence length="193" mass="22099">MDNAPHGYKSAPNPDFPKEALLAAGWFYTLATWIWGCITLNISLNYVGWSYDHTKEGAALISNVEWYLCVLMLAITYLSYVVIVLLLKAKKKVMTKKSHRQEISIFLQASFVLLYMTVIVVTWHHAGSWLEETKTIDAIVHSIWILYSYCNPMLLLALNRTFRTKVLHTIKRRRKTVGGTIVFASTKTPCRTL</sequence>
<dbReference type="PANTHER" id="PTHR23021:SF33">
    <property type="entry name" value="SERPENTINE RECEPTOR, CLASS T"/>
    <property type="match status" value="1"/>
</dbReference>
<dbReference type="InterPro" id="IPR019425">
    <property type="entry name" value="7TM_GPCR_serpentine_rcpt_Srt"/>
</dbReference>
<dbReference type="EMBL" id="JOJR01000016">
    <property type="protein sequence ID" value="RCN51113.1"/>
    <property type="molecule type" value="Genomic_DNA"/>
</dbReference>
<feature type="transmembrane region" description="Helical" evidence="1">
    <location>
        <begin position="138"/>
        <end position="158"/>
    </location>
</feature>
<organism evidence="2 3">
    <name type="scientific">Ancylostoma caninum</name>
    <name type="common">Dog hookworm</name>
    <dbReference type="NCBI Taxonomy" id="29170"/>
    <lineage>
        <taxon>Eukaryota</taxon>
        <taxon>Metazoa</taxon>
        <taxon>Ecdysozoa</taxon>
        <taxon>Nematoda</taxon>
        <taxon>Chromadorea</taxon>
        <taxon>Rhabditida</taxon>
        <taxon>Rhabditina</taxon>
        <taxon>Rhabditomorpha</taxon>
        <taxon>Strongyloidea</taxon>
        <taxon>Ancylostomatidae</taxon>
        <taxon>Ancylostomatinae</taxon>
        <taxon>Ancylostoma</taxon>
    </lineage>
</organism>
<name>A0A368H3D2_ANCCA</name>
<protein>
    <recommendedName>
        <fullName evidence="4">7TM GPCR serpentine receptor class x (Srx) domain-containing protein</fullName>
    </recommendedName>
</protein>
<feature type="transmembrane region" description="Helical" evidence="1">
    <location>
        <begin position="21"/>
        <end position="44"/>
    </location>
</feature>
<feature type="transmembrane region" description="Helical" evidence="1">
    <location>
        <begin position="64"/>
        <end position="86"/>
    </location>
</feature>
<evidence type="ECO:0000313" key="2">
    <source>
        <dbReference type="EMBL" id="RCN51113.1"/>
    </source>
</evidence>
<keyword evidence="1" id="KW-0812">Transmembrane</keyword>
<evidence type="ECO:0000313" key="3">
    <source>
        <dbReference type="Proteomes" id="UP000252519"/>
    </source>
</evidence>
<keyword evidence="3" id="KW-1185">Reference proteome</keyword>